<keyword evidence="9 16" id="KW-0812">Transmembrane</keyword>
<evidence type="ECO:0000256" key="10">
    <source>
        <dbReference type="ARBA" id="ARBA00022729"/>
    </source>
</evidence>
<protein>
    <recommendedName>
        <fullName evidence="4">Zona pellucida sperm-binding protein 3</fullName>
    </recommendedName>
    <alternativeName>
        <fullName evidence="15">Zona pellucida glycoprotein 3</fullName>
    </alternativeName>
</protein>
<evidence type="ECO:0000256" key="12">
    <source>
        <dbReference type="ARBA" id="ARBA00023136"/>
    </source>
</evidence>
<sequence>MDSTLSCFSLLLAIVLLSDLPAAYGAAVSATRLRCGRGWLEVTVQLELLGVGAQALRRGGLYLGEPACHATGQEEGGSLVLLYNLSACGTQASVENDDIVYTNYLHYEPAARSDIVRVHRASVFLECRYHRKHNVTSGDVAPTWLPYTSERVVQQRLPFRLRAVSDDWLSDYSGPYRQGDDVHVEASVDLGPHLDFLLFIDECLAMPFLSPDEPNAEMLIQNHGCLKIQNGLNPGRFQARLRPDQLRFSFKAFGFQQNSSSQVYLRCNLKVAERTSSNAVDKACTYFPEGWISPDGNNQVCSCCNNLCSSSAPAKAAPLPLGIVVSGYVGLGPLTVSGDQTDHPAIDKRDLLRFGRAHDHADSSGEAAATTAAVVLPLAVTVLVAGTLAWRRRKLPLPRALIPACWRI</sequence>
<comment type="similarity">
    <text evidence="3">Belongs to the ZP domain family. ZPC subfamily.</text>
</comment>
<feature type="signal peptide" evidence="17">
    <location>
        <begin position="1"/>
        <end position="25"/>
    </location>
</feature>
<dbReference type="PANTHER" id="PTHR11576:SF14">
    <property type="entry name" value="ZP DOMAIN-CONTAINING PROTEIN"/>
    <property type="match status" value="1"/>
</dbReference>
<keyword evidence="8" id="KW-0165">Cleavage on pair of basic residues</keyword>
<dbReference type="Gene3D" id="2.60.40.3210">
    <property type="entry name" value="Zona pellucida, ZP-N domain"/>
    <property type="match status" value="1"/>
</dbReference>
<keyword evidence="12 16" id="KW-0472">Membrane</keyword>
<dbReference type="Pfam" id="PF00100">
    <property type="entry name" value="Zona_pellucida"/>
    <property type="match status" value="1"/>
</dbReference>
<keyword evidence="13" id="KW-1015">Disulfide bond</keyword>
<dbReference type="InterPro" id="IPR001507">
    <property type="entry name" value="ZP_dom"/>
</dbReference>
<dbReference type="GeneID" id="116953238"/>
<dbReference type="FunFam" id="2.60.40.3210:FF:000001">
    <property type="entry name" value="Zona pellucida sperm-binding protein 3"/>
    <property type="match status" value="1"/>
</dbReference>
<organism evidence="19 20">
    <name type="scientific">Petromyzon marinus</name>
    <name type="common">Sea lamprey</name>
    <dbReference type="NCBI Taxonomy" id="7757"/>
    <lineage>
        <taxon>Eukaryota</taxon>
        <taxon>Metazoa</taxon>
        <taxon>Chordata</taxon>
        <taxon>Craniata</taxon>
        <taxon>Vertebrata</taxon>
        <taxon>Cyclostomata</taxon>
        <taxon>Hyperoartia</taxon>
        <taxon>Petromyzontiformes</taxon>
        <taxon>Petromyzontidae</taxon>
        <taxon>Petromyzon</taxon>
    </lineage>
</organism>
<evidence type="ECO:0000256" key="4">
    <source>
        <dbReference type="ARBA" id="ARBA00017980"/>
    </source>
</evidence>
<dbReference type="AlphaFoldDB" id="A0AAJ7U3D9"/>
<feature type="chain" id="PRO_5043927350" description="Zona pellucida sperm-binding protein 3" evidence="17">
    <location>
        <begin position="26"/>
        <end position="408"/>
    </location>
</feature>
<evidence type="ECO:0000256" key="5">
    <source>
        <dbReference type="ARBA" id="ARBA00022475"/>
    </source>
</evidence>
<dbReference type="GO" id="GO:0005886">
    <property type="term" value="C:plasma membrane"/>
    <property type="evidence" value="ECO:0007669"/>
    <property type="project" value="UniProtKB-SubCell"/>
</dbReference>
<dbReference type="InterPro" id="IPR055355">
    <property type="entry name" value="ZP-C"/>
</dbReference>
<evidence type="ECO:0000256" key="11">
    <source>
        <dbReference type="ARBA" id="ARBA00022989"/>
    </source>
</evidence>
<dbReference type="SMART" id="SM00241">
    <property type="entry name" value="ZP"/>
    <property type="match status" value="1"/>
</dbReference>
<evidence type="ECO:0000256" key="9">
    <source>
        <dbReference type="ARBA" id="ARBA00022692"/>
    </source>
</evidence>
<dbReference type="GO" id="GO:0032190">
    <property type="term" value="F:acrosin binding"/>
    <property type="evidence" value="ECO:0007669"/>
    <property type="project" value="TreeGrafter"/>
</dbReference>
<comment type="subcellular location">
    <subcellularLocation>
        <location evidence="1">Cell membrane</location>
        <topology evidence="1">Single-pass type I membrane protein</topology>
    </subcellularLocation>
    <subcellularLocation>
        <location evidence="2">Secreted</location>
        <location evidence="2">Extracellular space</location>
        <location evidence="2">Extracellular matrix</location>
    </subcellularLocation>
</comment>
<evidence type="ECO:0000259" key="18">
    <source>
        <dbReference type="PROSITE" id="PS51034"/>
    </source>
</evidence>
<dbReference type="GO" id="GO:0035803">
    <property type="term" value="P:egg coat formation"/>
    <property type="evidence" value="ECO:0007669"/>
    <property type="project" value="TreeGrafter"/>
</dbReference>
<dbReference type="InterPro" id="IPR055356">
    <property type="entry name" value="ZP-N"/>
</dbReference>
<feature type="transmembrane region" description="Helical" evidence="16">
    <location>
        <begin position="367"/>
        <end position="390"/>
    </location>
</feature>
<dbReference type="RefSeq" id="XP_032829121.1">
    <property type="nucleotide sequence ID" value="XM_032973230.1"/>
</dbReference>
<dbReference type="FunFam" id="2.60.40.4100:FF:000002">
    <property type="entry name" value="Zona pellucida sperm-binding protein 3"/>
    <property type="match status" value="1"/>
</dbReference>
<evidence type="ECO:0000256" key="3">
    <source>
        <dbReference type="ARBA" id="ARBA00006735"/>
    </source>
</evidence>
<evidence type="ECO:0000256" key="14">
    <source>
        <dbReference type="ARBA" id="ARBA00023180"/>
    </source>
</evidence>
<evidence type="ECO:0000313" key="19">
    <source>
        <dbReference type="Proteomes" id="UP001318040"/>
    </source>
</evidence>
<dbReference type="Gene3D" id="2.60.40.4100">
    <property type="entry name" value="Zona pellucida, ZP-C domain"/>
    <property type="match status" value="1"/>
</dbReference>
<dbReference type="Pfam" id="PF23344">
    <property type="entry name" value="ZP-N"/>
    <property type="match status" value="1"/>
</dbReference>
<evidence type="ECO:0000313" key="20">
    <source>
        <dbReference type="RefSeq" id="XP_032829121.1"/>
    </source>
</evidence>
<reference evidence="20" key="1">
    <citation type="submission" date="2025-08" db="UniProtKB">
        <authorList>
            <consortium name="RefSeq"/>
        </authorList>
    </citation>
    <scope>IDENTIFICATION</scope>
    <source>
        <tissue evidence="20">Sperm</tissue>
    </source>
</reference>
<dbReference type="InterPro" id="IPR048290">
    <property type="entry name" value="ZP_chr"/>
</dbReference>
<evidence type="ECO:0000256" key="16">
    <source>
        <dbReference type="SAM" id="Phobius"/>
    </source>
</evidence>
<evidence type="ECO:0000256" key="17">
    <source>
        <dbReference type="SAM" id="SignalP"/>
    </source>
</evidence>
<evidence type="ECO:0000256" key="13">
    <source>
        <dbReference type="ARBA" id="ARBA00023157"/>
    </source>
</evidence>
<evidence type="ECO:0000256" key="2">
    <source>
        <dbReference type="ARBA" id="ARBA00004498"/>
    </source>
</evidence>
<keyword evidence="7" id="KW-0272">Extracellular matrix</keyword>
<accession>A0AAJ7U3D9</accession>
<evidence type="ECO:0000256" key="6">
    <source>
        <dbReference type="ARBA" id="ARBA00022525"/>
    </source>
</evidence>
<gene>
    <name evidence="20" type="primary">LOC116953238</name>
</gene>
<evidence type="ECO:0000256" key="8">
    <source>
        <dbReference type="ARBA" id="ARBA00022685"/>
    </source>
</evidence>
<evidence type="ECO:0000256" key="1">
    <source>
        <dbReference type="ARBA" id="ARBA00004251"/>
    </source>
</evidence>
<evidence type="ECO:0000256" key="15">
    <source>
        <dbReference type="ARBA" id="ARBA00030824"/>
    </source>
</evidence>
<dbReference type="GO" id="GO:0007339">
    <property type="term" value="P:binding of sperm to zona pellucida"/>
    <property type="evidence" value="ECO:0007669"/>
    <property type="project" value="TreeGrafter"/>
</dbReference>
<dbReference type="GO" id="GO:0031012">
    <property type="term" value="C:extracellular matrix"/>
    <property type="evidence" value="ECO:0007669"/>
    <property type="project" value="TreeGrafter"/>
</dbReference>
<proteinExistence type="inferred from homology"/>
<dbReference type="PROSITE" id="PS51034">
    <property type="entry name" value="ZP_2"/>
    <property type="match status" value="1"/>
</dbReference>
<keyword evidence="11 16" id="KW-1133">Transmembrane helix</keyword>
<dbReference type="Proteomes" id="UP001318040">
    <property type="component" value="Chromosome 50"/>
</dbReference>
<name>A0AAJ7U3D9_PETMA</name>
<feature type="domain" description="ZP" evidence="18">
    <location>
        <begin position="34"/>
        <end position="291"/>
    </location>
</feature>
<dbReference type="InterPro" id="IPR042235">
    <property type="entry name" value="ZP-C_dom"/>
</dbReference>
<dbReference type="KEGG" id="pmrn:116953238"/>
<keyword evidence="10 17" id="KW-0732">Signal</keyword>
<dbReference type="PRINTS" id="PR00023">
    <property type="entry name" value="ZPELLUCIDA"/>
</dbReference>
<keyword evidence="5" id="KW-1003">Cell membrane</keyword>
<dbReference type="PANTHER" id="PTHR11576">
    <property type="entry name" value="ZONA PELLUCIDA SPERM-BINDING PROTEIN 3"/>
    <property type="match status" value="1"/>
</dbReference>
<dbReference type="GO" id="GO:2000344">
    <property type="term" value="P:positive regulation of acrosome reaction"/>
    <property type="evidence" value="ECO:0007669"/>
    <property type="project" value="TreeGrafter"/>
</dbReference>
<keyword evidence="19" id="KW-1185">Reference proteome</keyword>
<keyword evidence="14" id="KW-0325">Glycoprotein</keyword>
<evidence type="ECO:0000256" key="7">
    <source>
        <dbReference type="ARBA" id="ARBA00022530"/>
    </source>
</evidence>
<keyword evidence="6" id="KW-0964">Secreted</keyword>